<dbReference type="Gene3D" id="3.90.79.10">
    <property type="entry name" value="Nucleoside Triphosphate Pyrophosphohydrolase"/>
    <property type="match status" value="1"/>
</dbReference>
<organism evidence="4 5">
    <name type="scientific">Sporosarcina saromensis</name>
    <dbReference type="NCBI Taxonomy" id="359365"/>
    <lineage>
        <taxon>Bacteria</taxon>
        <taxon>Bacillati</taxon>
        <taxon>Bacillota</taxon>
        <taxon>Bacilli</taxon>
        <taxon>Bacillales</taxon>
        <taxon>Caryophanaceae</taxon>
        <taxon>Sporosarcina</taxon>
    </lineage>
</organism>
<dbReference type="PANTHER" id="PTHR13994">
    <property type="entry name" value="NUDIX HYDROLASE RELATED"/>
    <property type="match status" value="1"/>
</dbReference>
<feature type="domain" description="Nudix hydrolase" evidence="3">
    <location>
        <begin position="8"/>
        <end position="139"/>
    </location>
</feature>
<dbReference type="InterPro" id="IPR003293">
    <property type="entry name" value="Nudix_hydrolase6-like"/>
</dbReference>
<dbReference type="Pfam" id="PF00293">
    <property type="entry name" value="NUDIX"/>
    <property type="match status" value="1"/>
</dbReference>
<evidence type="ECO:0000256" key="2">
    <source>
        <dbReference type="RuleBase" id="RU003476"/>
    </source>
</evidence>
<evidence type="ECO:0000259" key="3">
    <source>
        <dbReference type="PROSITE" id="PS51462"/>
    </source>
</evidence>
<dbReference type="InterPro" id="IPR020476">
    <property type="entry name" value="Nudix_hydrolase"/>
</dbReference>
<accession>A0ABU4G9C1</accession>
<proteinExistence type="inferred from homology"/>
<comment type="similarity">
    <text evidence="2">Belongs to the Nudix hydrolase family.</text>
</comment>
<dbReference type="PANTHER" id="PTHR13994:SF13">
    <property type="entry name" value="FI03680P"/>
    <property type="match status" value="1"/>
</dbReference>
<dbReference type="PROSITE" id="PS51462">
    <property type="entry name" value="NUDIX"/>
    <property type="match status" value="1"/>
</dbReference>
<dbReference type="EMBL" id="JAUBDI010000008">
    <property type="protein sequence ID" value="MDW0113555.1"/>
    <property type="molecule type" value="Genomic_DNA"/>
</dbReference>
<evidence type="ECO:0000256" key="1">
    <source>
        <dbReference type="ARBA" id="ARBA00022801"/>
    </source>
</evidence>
<dbReference type="GO" id="GO:0016787">
    <property type="term" value="F:hydrolase activity"/>
    <property type="evidence" value="ECO:0007669"/>
    <property type="project" value="UniProtKB-KW"/>
</dbReference>
<evidence type="ECO:0000313" key="5">
    <source>
        <dbReference type="Proteomes" id="UP001282284"/>
    </source>
</evidence>
<reference evidence="4 5" key="1">
    <citation type="submission" date="2023-06" db="EMBL/GenBank/DDBJ databases">
        <title>Sporosarcina sp. nov., isolated from Korean traditional fermented seafood 'Jeotgal'.</title>
        <authorList>
            <person name="Yang A.I."/>
            <person name="Shin N.-R."/>
        </authorList>
    </citation>
    <scope>NUCLEOTIDE SEQUENCE [LARGE SCALE GENOMIC DNA]</scope>
    <source>
        <strain evidence="4 5">KCTC13119</strain>
    </source>
</reference>
<dbReference type="SUPFAM" id="SSF55811">
    <property type="entry name" value="Nudix"/>
    <property type="match status" value="1"/>
</dbReference>
<dbReference type="EC" id="3.6.-.-" evidence="4"/>
<dbReference type="InterPro" id="IPR020084">
    <property type="entry name" value="NUDIX_hydrolase_CS"/>
</dbReference>
<name>A0ABU4G9C1_9BACL</name>
<keyword evidence="1 2" id="KW-0378">Hydrolase</keyword>
<dbReference type="InterPro" id="IPR015797">
    <property type="entry name" value="NUDIX_hydrolase-like_dom_sf"/>
</dbReference>
<evidence type="ECO:0000313" key="4">
    <source>
        <dbReference type="EMBL" id="MDW0113555.1"/>
    </source>
</evidence>
<gene>
    <name evidence="4" type="ORF">QT711_10180</name>
</gene>
<comment type="caution">
    <text evidence="4">The sequence shown here is derived from an EMBL/GenBank/DDBJ whole genome shotgun (WGS) entry which is preliminary data.</text>
</comment>
<dbReference type="InterPro" id="IPR000086">
    <property type="entry name" value="NUDIX_hydrolase_dom"/>
</dbReference>
<sequence length="165" mass="18431">MSRTKRGSVWLGAAGIVMNGNGEWLVVKKKYGGLKGIWSFPAGFVDHTETADQAAIREVKEETGLDCQLEGMVGFRTGVLTGGISDNLVMFLLRPIDETQLLVPQEREIEEVAWKTPFALKEEPHASAMIKEIAERAIESGLLEMEEMDPGTWFGYTSYKLFFKK</sequence>
<dbReference type="PROSITE" id="PS00893">
    <property type="entry name" value="NUDIX_BOX"/>
    <property type="match status" value="1"/>
</dbReference>
<dbReference type="PRINTS" id="PR00502">
    <property type="entry name" value="NUDIXFAMILY"/>
</dbReference>
<dbReference type="RefSeq" id="WP_317943974.1">
    <property type="nucleotide sequence ID" value="NZ_JAUBDI010000008.1"/>
</dbReference>
<protein>
    <submittedName>
        <fullName evidence="4">NUDIX hydrolase</fullName>
        <ecNumber evidence="4">3.6.-.-</ecNumber>
    </submittedName>
</protein>
<keyword evidence="5" id="KW-1185">Reference proteome</keyword>
<dbReference type="Proteomes" id="UP001282284">
    <property type="component" value="Unassembled WGS sequence"/>
</dbReference>